<dbReference type="PANTHER" id="PTHR37309:SF1">
    <property type="entry name" value="SLR0284 PROTEIN"/>
    <property type="match status" value="1"/>
</dbReference>
<keyword evidence="1" id="KW-0472">Membrane</keyword>
<proteinExistence type="predicted"/>
<dbReference type="AlphaFoldDB" id="A0A931H584"/>
<evidence type="ECO:0000313" key="3">
    <source>
        <dbReference type="Proteomes" id="UP000651050"/>
    </source>
</evidence>
<evidence type="ECO:0000256" key="1">
    <source>
        <dbReference type="SAM" id="Phobius"/>
    </source>
</evidence>
<comment type="caution">
    <text evidence="2">The sequence shown here is derived from an EMBL/GenBank/DDBJ whole genome shotgun (WGS) entry which is preliminary data.</text>
</comment>
<evidence type="ECO:0000313" key="2">
    <source>
        <dbReference type="EMBL" id="MBG9388870.1"/>
    </source>
</evidence>
<name>A0A931H584_9BURK</name>
<dbReference type="Proteomes" id="UP000651050">
    <property type="component" value="Unassembled WGS sequence"/>
</dbReference>
<feature type="transmembrane region" description="Helical" evidence="1">
    <location>
        <begin position="89"/>
        <end position="110"/>
    </location>
</feature>
<sequence>MKLLAKWLLSAAALLFVAYIYNGVQVTSFTAALIAAFVIGLLNTVVRPVLVLLTFPVTIVTLGLFLFVINALMFWAASALLDGFQVSGFLAALVGSLIYSLAGMVIESALDSLFSKK</sequence>
<dbReference type="RefSeq" id="WP_196988551.1">
    <property type="nucleotide sequence ID" value="NZ_JADWYS010000001.1"/>
</dbReference>
<dbReference type="InterPro" id="IPR007165">
    <property type="entry name" value="Phage_holin_4_2"/>
</dbReference>
<reference evidence="2" key="1">
    <citation type="submission" date="2020-11" db="EMBL/GenBank/DDBJ databases">
        <title>Bacterial whole genome sequence for Caenimonas sp. DR4.4.</title>
        <authorList>
            <person name="Le V."/>
            <person name="Ko S.-R."/>
            <person name="Ahn C.-Y."/>
            <person name="Oh H.-M."/>
        </authorList>
    </citation>
    <scope>NUCLEOTIDE SEQUENCE</scope>
    <source>
        <strain evidence="2">DR4.4</strain>
    </source>
</reference>
<keyword evidence="1" id="KW-1133">Transmembrane helix</keyword>
<dbReference type="PANTHER" id="PTHR37309">
    <property type="entry name" value="SLR0284 PROTEIN"/>
    <property type="match status" value="1"/>
</dbReference>
<gene>
    <name evidence="2" type="ORF">I5803_12625</name>
</gene>
<dbReference type="EMBL" id="JADWYS010000001">
    <property type="protein sequence ID" value="MBG9388870.1"/>
    <property type="molecule type" value="Genomic_DNA"/>
</dbReference>
<dbReference type="Pfam" id="PF04020">
    <property type="entry name" value="Phage_holin_4_2"/>
    <property type="match status" value="1"/>
</dbReference>
<feature type="transmembrane region" description="Helical" evidence="1">
    <location>
        <begin position="28"/>
        <end position="46"/>
    </location>
</feature>
<organism evidence="2 3">
    <name type="scientific">Caenimonas aquaedulcis</name>
    <dbReference type="NCBI Taxonomy" id="2793270"/>
    <lineage>
        <taxon>Bacteria</taxon>
        <taxon>Pseudomonadati</taxon>
        <taxon>Pseudomonadota</taxon>
        <taxon>Betaproteobacteria</taxon>
        <taxon>Burkholderiales</taxon>
        <taxon>Comamonadaceae</taxon>
        <taxon>Caenimonas</taxon>
    </lineage>
</organism>
<protein>
    <submittedName>
        <fullName evidence="2">Phage holin family protein</fullName>
    </submittedName>
</protein>
<feature type="transmembrane region" description="Helical" evidence="1">
    <location>
        <begin position="53"/>
        <end position="77"/>
    </location>
</feature>
<accession>A0A931H584</accession>
<keyword evidence="3" id="KW-1185">Reference proteome</keyword>
<keyword evidence="1" id="KW-0812">Transmembrane</keyword>